<dbReference type="Pfam" id="PF17168">
    <property type="entry name" value="DUF5127"/>
    <property type="match status" value="1"/>
</dbReference>
<dbReference type="InterPro" id="IPR052743">
    <property type="entry name" value="Glutaminase_GtaA"/>
</dbReference>
<dbReference type="InterPro" id="IPR032514">
    <property type="entry name" value="GtaA_central"/>
</dbReference>
<dbReference type="InterPro" id="IPR008979">
    <property type="entry name" value="Galactose-bd-like_sf"/>
</dbReference>
<feature type="domain" description="Glutaminase A N-terminal" evidence="3">
    <location>
        <begin position="238"/>
        <end position="460"/>
    </location>
</feature>
<dbReference type="SUPFAM" id="SSF48208">
    <property type="entry name" value="Six-hairpin glycosidases"/>
    <property type="match status" value="1"/>
</dbReference>
<name>A0A1S2VAT4_9BACT</name>
<dbReference type="GO" id="GO:0005975">
    <property type="term" value="P:carbohydrate metabolic process"/>
    <property type="evidence" value="ECO:0007669"/>
    <property type="project" value="InterPro"/>
</dbReference>
<keyword evidence="5" id="KW-1185">Reference proteome</keyword>
<dbReference type="AlphaFoldDB" id="A0A1S2VAT4"/>
<dbReference type="InterPro" id="IPR008928">
    <property type="entry name" value="6-hairpin_glycosidase_sf"/>
</dbReference>
<proteinExistence type="predicted"/>
<accession>A0A1S2VAT4</accession>
<reference evidence="4 5" key="1">
    <citation type="submission" date="2016-10" db="EMBL/GenBank/DDBJ databases">
        <title>Arsenicibacter rosenii gen. nov., sp. nov., an efficient arsenic-methylating bacterium isolated from an arsenic-contaminated paddy soil.</title>
        <authorList>
            <person name="Huang K."/>
        </authorList>
    </citation>
    <scope>NUCLEOTIDE SEQUENCE [LARGE SCALE GENOMIC DNA]</scope>
    <source>
        <strain evidence="4 5">SM-1</strain>
    </source>
</reference>
<dbReference type="InterPro" id="IPR032515">
    <property type="entry name" value="DUF4964"/>
</dbReference>
<evidence type="ECO:0000259" key="2">
    <source>
        <dbReference type="Pfam" id="PF16335"/>
    </source>
</evidence>
<evidence type="ECO:0000259" key="3">
    <source>
        <dbReference type="Pfam" id="PF17168"/>
    </source>
</evidence>
<dbReference type="Pfam" id="PF16334">
    <property type="entry name" value="DUF4964"/>
    <property type="match status" value="1"/>
</dbReference>
<protein>
    <submittedName>
        <fullName evidence="4">Glutaminase</fullName>
    </submittedName>
</protein>
<dbReference type="EMBL" id="MORL01000035">
    <property type="protein sequence ID" value="OIN55802.1"/>
    <property type="molecule type" value="Genomic_DNA"/>
</dbReference>
<dbReference type="SUPFAM" id="SSF49785">
    <property type="entry name" value="Galactose-binding domain-like"/>
    <property type="match status" value="1"/>
</dbReference>
<dbReference type="Proteomes" id="UP000181790">
    <property type="component" value="Unassembled WGS sequence"/>
</dbReference>
<comment type="caution">
    <text evidence="4">The sequence shown here is derived from an EMBL/GenBank/DDBJ whole genome shotgun (WGS) entry which is preliminary data.</text>
</comment>
<feature type="domain" description="Glutaminase A central" evidence="2">
    <location>
        <begin position="466"/>
        <end position="802"/>
    </location>
</feature>
<evidence type="ECO:0000313" key="5">
    <source>
        <dbReference type="Proteomes" id="UP000181790"/>
    </source>
</evidence>
<dbReference type="PANTHER" id="PTHR31987">
    <property type="entry name" value="GLUTAMINASE A-RELATED"/>
    <property type="match status" value="1"/>
</dbReference>
<gene>
    <name evidence="4" type="ORF">BLX24_28125</name>
</gene>
<dbReference type="Pfam" id="PF16335">
    <property type="entry name" value="GtaA_6_Hairpin"/>
    <property type="match status" value="1"/>
</dbReference>
<dbReference type="PANTHER" id="PTHR31987:SF1">
    <property type="entry name" value="GLUTAMINASE A"/>
    <property type="match status" value="1"/>
</dbReference>
<feature type="domain" description="DUF4964" evidence="1">
    <location>
        <begin position="11"/>
        <end position="78"/>
    </location>
</feature>
<organism evidence="4 5">
    <name type="scientific">Arsenicibacter rosenii</name>
    <dbReference type="NCBI Taxonomy" id="1750698"/>
    <lineage>
        <taxon>Bacteria</taxon>
        <taxon>Pseudomonadati</taxon>
        <taxon>Bacteroidota</taxon>
        <taxon>Cytophagia</taxon>
        <taxon>Cytophagales</taxon>
        <taxon>Spirosomataceae</taxon>
        <taxon>Arsenicibacter</taxon>
    </lineage>
</organism>
<dbReference type="InterPro" id="IPR033433">
    <property type="entry name" value="GtaA_N"/>
</dbReference>
<evidence type="ECO:0000259" key="1">
    <source>
        <dbReference type="Pfam" id="PF16334"/>
    </source>
</evidence>
<evidence type="ECO:0000313" key="4">
    <source>
        <dbReference type="EMBL" id="OIN55802.1"/>
    </source>
</evidence>
<dbReference type="Gene3D" id="2.60.120.260">
    <property type="entry name" value="Galactose-binding domain-like"/>
    <property type="match status" value="1"/>
</dbReference>
<sequence length="810" mass="89669">MTPAIDSVAQKASGRIAPAYPLVTHDPYFSVWSFSDSLTSSPTKHWTGTDNSLIGLIKVDGTTYRFLGQPGKSFRSILPAADEEEYQCKFTESEPAAGWENPGFNDSQWKTTTAPFGDNNQAKTQWHSKNLWVRRTFTLTDTNLDNLLLKLHHDDNVEVYLNGEKIYSHVGWVHKFQYHAIPAAAKAKLKKGENVLAIHCANTAGGAWLDAGLAIEKVAREVASIRSATQKSVALNATQTTYQFAAGKVNLTVTFTSPLLVQNLALYARPVSYVSYNVASADGAAHDVSVYLGASTDLSVNTAAQPVKAEQYNNGRLSILKAGSQAQPVLQKKGDDLRIDWGYMYVAVPKQAAVQQYITNDEEALPSFSADVKPAPAGSGKHLVLNTAVSLGKVSTTPKEQVFMLGYDDQYSVQYFGQNLKPWWQQDASQTIEKQLAQAAADYKSVMAQCTAFNQKLYNDALKAGGKNYADLCVLAYRQANAAHKLVKSPQGDLLYLSKENYSNGSINTVDVTYPSAPLYLVYNPDLLKGMLNGIFYYSESGKWKKPFAAHDLGTYPLANGQTYGEDMPVEESGNMLILTGAIAKAEGNANYAKKHWQTLTTWAEYLSKEGFDPANQLCTDDFAGHLARNANLSVKAIVGLGCYAMLAGQLGDKATAQKYRAMAADMAKRWMDMAQDGDHYALTFDKKGTWSQKYNLVWDKLLGLNLFPKAVYDKEIRYYLTKQQPYGLPLDSRKTYTKSDWIMWTATLADNRQDFDALVNPIYKFATETPSRVPLNDWHETTNGRMVGFQARSVVGGYFIKVLEQKLKK</sequence>